<organism evidence="4">
    <name type="scientific">Enterobius vermicularis</name>
    <name type="common">Human pinworm</name>
    <dbReference type="NCBI Taxonomy" id="51028"/>
    <lineage>
        <taxon>Eukaryota</taxon>
        <taxon>Metazoa</taxon>
        <taxon>Ecdysozoa</taxon>
        <taxon>Nematoda</taxon>
        <taxon>Chromadorea</taxon>
        <taxon>Rhabditida</taxon>
        <taxon>Spirurina</taxon>
        <taxon>Oxyuridomorpha</taxon>
        <taxon>Oxyuroidea</taxon>
        <taxon>Oxyuridae</taxon>
        <taxon>Enterobius</taxon>
    </lineage>
</organism>
<dbReference type="Proteomes" id="UP000274131">
    <property type="component" value="Unassembled WGS sequence"/>
</dbReference>
<dbReference type="STRING" id="51028.A0A0N4V8D5"/>
<sequence>MYACILDDCTEEGLLLINKKECNLMLQDRLGNTALMYAALKGREELTDRMAMTLSRSWGLSAIQLKNCMGHTAEDLALRNKHFRCARMLQAQRLHMLACLNKQMILAGQVGCRQWHAFTSVFKCIEKYSLFCLFTVVPYLRFFGIFLRCYI</sequence>
<dbReference type="InterPro" id="IPR036770">
    <property type="entry name" value="Ankyrin_rpt-contain_sf"/>
</dbReference>
<reference evidence="4" key="1">
    <citation type="submission" date="2017-02" db="UniProtKB">
        <authorList>
            <consortium name="WormBaseParasite"/>
        </authorList>
    </citation>
    <scope>IDENTIFICATION</scope>
</reference>
<dbReference type="WBParaSite" id="EVEC_0000661001-mRNA-1">
    <property type="protein sequence ID" value="EVEC_0000661001-mRNA-1"/>
    <property type="gene ID" value="EVEC_0000661001"/>
</dbReference>
<keyword evidence="1" id="KW-1133">Transmembrane helix</keyword>
<gene>
    <name evidence="2" type="ORF">EVEC_LOCUS6184</name>
</gene>
<keyword evidence="1" id="KW-0812">Transmembrane</keyword>
<evidence type="ECO:0000313" key="2">
    <source>
        <dbReference type="EMBL" id="VDD91433.1"/>
    </source>
</evidence>
<dbReference type="Gene3D" id="1.25.40.20">
    <property type="entry name" value="Ankyrin repeat-containing domain"/>
    <property type="match status" value="1"/>
</dbReference>
<keyword evidence="3" id="KW-1185">Reference proteome</keyword>
<dbReference type="EMBL" id="UXUI01008410">
    <property type="protein sequence ID" value="VDD91433.1"/>
    <property type="molecule type" value="Genomic_DNA"/>
</dbReference>
<evidence type="ECO:0000256" key="1">
    <source>
        <dbReference type="SAM" id="Phobius"/>
    </source>
</evidence>
<dbReference type="SUPFAM" id="SSF48403">
    <property type="entry name" value="Ankyrin repeat"/>
    <property type="match status" value="1"/>
</dbReference>
<protein>
    <submittedName>
        <fullName evidence="4">ANK_REP_REGION domain-containing protein</fullName>
    </submittedName>
</protein>
<evidence type="ECO:0000313" key="3">
    <source>
        <dbReference type="Proteomes" id="UP000274131"/>
    </source>
</evidence>
<dbReference type="InterPro" id="IPR002110">
    <property type="entry name" value="Ankyrin_rpt"/>
</dbReference>
<dbReference type="AlphaFoldDB" id="A0A0N4V8D5"/>
<reference evidence="2 3" key="2">
    <citation type="submission" date="2018-10" db="EMBL/GenBank/DDBJ databases">
        <authorList>
            <consortium name="Pathogen Informatics"/>
        </authorList>
    </citation>
    <scope>NUCLEOTIDE SEQUENCE [LARGE SCALE GENOMIC DNA]</scope>
</reference>
<proteinExistence type="predicted"/>
<evidence type="ECO:0000313" key="4">
    <source>
        <dbReference type="WBParaSite" id="EVEC_0000661001-mRNA-1"/>
    </source>
</evidence>
<dbReference type="Pfam" id="PF12796">
    <property type="entry name" value="Ank_2"/>
    <property type="match status" value="1"/>
</dbReference>
<accession>A0A0N4V8D5</accession>
<dbReference type="OrthoDB" id="5406014at2759"/>
<keyword evidence="1" id="KW-0472">Membrane</keyword>
<name>A0A0N4V8D5_ENTVE</name>
<feature type="transmembrane region" description="Helical" evidence="1">
    <location>
        <begin position="128"/>
        <end position="147"/>
    </location>
</feature>